<dbReference type="PANTHER" id="PTHR42776">
    <property type="entry name" value="SERINE PEPTIDASE S9 FAMILY MEMBER"/>
    <property type="match status" value="1"/>
</dbReference>
<feature type="signal peptide" evidence="2">
    <location>
        <begin position="1"/>
        <end position="21"/>
    </location>
</feature>
<dbReference type="Proteomes" id="UP000095230">
    <property type="component" value="Unassembled WGS sequence"/>
</dbReference>
<dbReference type="FunFam" id="3.40.50.1820:FF:000442">
    <property type="entry name" value="Subfamily S9C unassigned peptidase"/>
    <property type="match status" value="1"/>
</dbReference>
<accession>A0A1E5ITN1</accession>
<dbReference type="Gene3D" id="3.40.50.1820">
    <property type="entry name" value="alpha/beta hydrolase"/>
    <property type="match status" value="1"/>
</dbReference>
<dbReference type="SUPFAM" id="SSF82171">
    <property type="entry name" value="DPP6 N-terminal domain-like"/>
    <property type="match status" value="1"/>
</dbReference>
<dbReference type="EMBL" id="MCBT01000033">
    <property type="protein sequence ID" value="OEG73882.1"/>
    <property type="molecule type" value="Genomic_DNA"/>
</dbReference>
<dbReference type="SUPFAM" id="SSF53474">
    <property type="entry name" value="alpha/beta-Hydrolases"/>
    <property type="match status" value="1"/>
</dbReference>
<organism evidence="4 5">
    <name type="scientific">Shewanella colwelliana</name>
    <name type="common">Alteromonas colwelliana</name>
    <dbReference type="NCBI Taxonomy" id="23"/>
    <lineage>
        <taxon>Bacteria</taxon>
        <taxon>Pseudomonadati</taxon>
        <taxon>Pseudomonadota</taxon>
        <taxon>Gammaproteobacteria</taxon>
        <taxon>Alteromonadales</taxon>
        <taxon>Shewanellaceae</taxon>
        <taxon>Shewanella</taxon>
    </lineage>
</organism>
<dbReference type="InterPro" id="IPR002470">
    <property type="entry name" value="Peptidase_S9A"/>
</dbReference>
<name>A0A1E5ITN1_SHECO</name>
<evidence type="ECO:0000313" key="5">
    <source>
        <dbReference type="Proteomes" id="UP000095230"/>
    </source>
</evidence>
<keyword evidence="1" id="KW-0378">Hydrolase</keyword>
<comment type="caution">
    <text evidence="4">The sequence shown here is derived from an EMBL/GenBank/DDBJ whole genome shotgun (WGS) entry which is preliminary data.</text>
</comment>
<reference evidence="4 5" key="1">
    <citation type="submission" date="2016-07" db="EMBL/GenBank/DDBJ databases">
        <title>Whole-genome of two Shewanella species isolated from a digestive organ of sea cucumber Apostichopus japonicus Selenka 1867.</title>
        <authorList>
            <person name="Hong H.-H."/>
            <person name="Choi H."/>
            <person name="Cheon S."/>
            <person name="Oh J.-S."/>
            <person name="Lee H.-G."/>
            <person name="Park C."/>
        </authorList>
    </citation>
    <scope>NUCLEOTIDE SEQUENCE [LARGE SCALE GENOMIC DNA]</scope>
    <source>
        <strain evidence="4 5">CSB03KR</strain>
    </source>
</reference>
<evidence type="ECO:0000313" key="4">
    <source>
        <dbReference type="EMBL" id="OEG73882.1"/>
    </source>
</evidence>
<feature type="chain" id="PRO_5009179114" evidence="2">
    <location>
        <begin position="22"/>
        <end position="655"/>
    </location>
</feature>
<dbReference type="RefSeq" id="WP_069671233.1">
    <property type="nucleotide sequence ID" value="NZ_BPFF01000125.1"/>
</dbReference>
<dbReference type="STRING" id="23.BEL05_15650"/>
<dbReference type="GO" id="GO:0006508">
    <property type="term" value="P:proteolysis"/>
    <property type="evidence" value="ECO:0007669"/>
    <property type="project" value="InterPro"/>
</dbReference>
<dbReference type="AlphaFoldDB" id="A0A1E5ITN1"/>
<dbReference type="InterPro" id="IPR029058">
    <property type="entry name" value="AB_hydrolase_fold"/>
</dbReference>
<dbReference type="InterPro" id="IPR001375">
    <property type="entry name" value="Peptidase_S9_cat"/>
</dbReference>
<dbReference type="PANTHER" id="PTHR42776:SF27">
    <property type="entry name" value="DIPEPTIDYL PEPTIDASE FAMILY MEMBER 6"/>
    <property type="match status" value="1"/>
</dbReference>
<dbReference type="OrthoDB" id="4269629at2"/>
<evidence type="ECO:0000256" key="2">
    <source>
        <dbReference type="SAM" id="SignalP"/>
    </source>
</evidence>
<evidence type="ECO:0000259" key="3">
    <source>
        <dbReference type="Pfam" id="PF00326"/>
    </source>
</evidence>
<sequence length="655" mass="73739">MKHLTRYLLLICGLLTTNLNAEPSQLIKAFSASAEFTDIQISPTGEYLGGITIDKTEDKRALIILDMKTMKPSYVANFDGKGEVGAYYWVNDERVVLQKTYKQERIETSAYYGEMLAVNADGSKPKYIFGYKGDGRASGGTSIKKSAPIQATSYMLDTLQDEEDDILVMAYPWTGTNHAITQIYRVDVYSGKRKKLASSPVQNAGFLVDHNQNVRFSYSQDEKLNDLLYYFDESQDQWVPGDKFRGDLHEFRPIAFTADDKSIYAIGAKENETRAIYQIDIATGKQQKIIQHPIVDPNELWIDQKTKELYAVEFENGHPEYEFLDKQSTKAKVLKQLMAAIPDHRIRIVSETQDGEKLVIIAMNDKNPGDYYLFDSKKLKLKYLFAQKSWLDPALMAEVKPISFTARDGKELHGYLTLPNGKELKNLPLVVNPHGGPHGPRDNWVFNSENQLLAQHGIAVLQVNFRGSGGYGPKFEEEGYQQWGAKIQYDIIDATQYAIDQGWANKDKICISGASFGGYSALMAPMIAPDMYKCAVGTAGVYDLEELHDSGDIPKSYSGGAFLEQVLGNNVESLRAMSPTHNVDKLKAAVLLLHGEEDIRAPMEQFDAMEAALNKANYPYEKKIWDKSGHGFYTPESREIYYETMLSFIKKNLAL</sequence>
<evidence type="ECO:0000256" key="1">
    <source>
        <dbReference type="ARBA" id="ARBA00022801"/>
    </source>
</evidence>
<protein>
    <submittedName>
        <fullName evidence="4">Peptidase S9</fullName>
    </submittedName>
</protein>
<gene>
    <name evidence="4" type="ORF">BEL05_15650</name>
</gene>
<keyword evidence="2" id="KW-0732">Signal</keyword>
<feature type="domain" description="Peptidase S9 prolyl oligopeptidase catalytic" evidence="3">
    <location>
        <begin position="444"/>
        <end position="653"/>
    </location>
</feature>
<dbReference type="PRINTS" id="PR00862">
    <property type="entry name" value="PROLIGOPTASE"/>
</dbReference>
<dbReference type="Pfam" id="PF00326">
    <property type="entry name" value="Peptidase_S9"/>
    <property type="match status" value="1"/>
</dbReference>
<dbReference type="GO" id="GO:0004252">
    <property type="term" value="F:serine-type endopeptidase activity"/>
    <property type="evidence" value="ECO:0007669"/>
    <property type="project" value="InterPro"/>
</dbReference>
<proteinExistence type="predicted"/>